<dbReference type="InterPro" id="IPR036890">
    <property type="entry name" value="HATPase_C_sf"/>
</dbReference>
<dbReference type="GO" id="GO:0005524">
    <property type="term" value="F:ATP binding"/>
    <property type="evidence" value="ECO:0007669"/>
    <property type="project" value="UniProtKB-KW"/>
</dbReference>
<comment type="catalytic activity">
    <reaction evidence="1">
        <text>ATP + protein L-histidine = ADP + protein N-phospho-L-histidine.</text>
        <dbReference type="EC" id="2.7.13.3"/>
    </reaction>
</comment>
<dbReference type="EC" id="2.7.13.3" evidence="2"/>
<dbReference type="Gene3D" id="3.30.565.10">
    <property type="entry name" value="Histidine kinase-like ATPase, C-terminal domain"/>
    <property type="match status" value="1"/>
</dbReference>
<dbReference type="RefSeq" id="WP_072339672.1">
    <property type="nucleotide sequence ID" value="NZ_FPKU01000001.1"/>
</dbReference>
<keyword evidence="3 8" id="KW-0597">Phosphoprotein</keyword>
<dbReference type="InterPro" id="IPR011495">
    <property type="entry name" value="Sig_transdc_His_kin_sub2_dim/P"/>
</dbReference>
<proteinExistence type="predicted"/>
<evidence type="ECO:0000256" key="8">
    <source>
        <dbReference type="PROSITE-ProRule" id="PRU00169"/>
    </source>
</evidence>
<accession>A0A1K2HV10</accession>
<dbReference type="CDD" id="cd00156">
    <property type="entry name" value="REC"/>
    <property type="match status" value="1"/>
</dbReference>
<evidence type="ECO:0000256" key="1">
    <source>
        <dbReference type="ARBA" id="ARBA00000085"/>
    </source>
</evidence>
<feature type="domain" description="Histidine kinase" evidence="10">
    <location>
        <begin position="153"/>
        <end position="345"/>
    </location>
</feature>
<keyword evidence="6 12" id="KW-0418">Kinase</keyword>
<dbReference type="AlphaFoldDB" id="A0A1K2HV10"/>
<evidence type="ECO:0000259" key="10">
    <source>
        <dbReference type="PROSITE" id="PS50109"/>
    </source>
</evidence>
<dbReference type="InterPro" id="IPR003594">
    <property type="entry name" value="HATPase_dom"/>
</dbReference>
<evidence type="ECO:0000313" key="12">
    <source>
        <dbReference type="EMBL" id="SFZ82450.1"/>
    </source>
</evidence>
<evidence type="ECO:0000256" key="6">
    <source>
        <dbReference type="ARBA" id="ARBA00022777"/>
    </source>
</evidence>
<evidence type="ECO:0000256" key="7">
    <source>
        <dbReference type="ARBA" id="ARBA00022840"/>
    </source>
</evidence>
<dbReference type="SMART" id="SM00387">
    <property type="entry name" value="HATPase_c"/>
    <property type="match status" value="1"/>
</dbReference>
<evidence type="ECO:0000256" key="5">
    <source>
        <dbReference type="ARBA" id="ARBA00022741"/>
    </source>
</evidence>
<evidence type="ECO:0000256" key="2">
    <source>
        <dbReference type="ARBA" id="ARBA00012438"/>
    </source>
</evidence>
<feature type="modified residue" description="4-aspartylphosphate" evidence="8">
    <location>
        <position position="56"/>
    </location>
</feature>
<dbReference type="GO" id="GO:0004673">
    <property type="term" value="F:protein histidine kinase activity"/>
    <property type="evidence" value="ECO:0007669"/>
    <property type="project" value="UniProtKB-EC"/>
</dbReference>
<dbReference type="InterPro" id="IPR011006">
    <property type="entry name" value="CheY-like_superfamily"/>
</dbReference>
<keyword evidence="13" id="KW-1185">Reference proteome</keyword>
<dbReference type="Gene3D" id="3.40.50.2300">
    <property type="match status" value="1"/>
</dbReference>
<gene>
    <name evidence="12" type="ORF">SAMN02983003_1085</name>
</gene>
<dbReference type="Pfam" id="PF07568">
    <property type="entry name" value="HisKA_2"/>
    <property type="match status" value="1"/>
</dbReference>
<dbReference type="PROSITE" id="PS50109">
    <property type="entry name" value="HIS_KIN"/>
    <property type="match status" value="1"/>
</dbReference>
<dbReference type="OrthoDB" id="489241at2"/>
<evidence type="ECO:0000256" key="9">
    <source>
        <dbReference type="SAM" id="Coils"/>
    </source>
</evidence>
<dbReference type="STRING" id="665118.SAMN02983003_1085"/>
<dbReference type="InterPro" id="IPR011102">
    <property type="entry name" value="Sig_transdc_His_kinase_HWE"/>
</dbReference>
<dbReference type="PANTHER" id="PTHR41523:SF8">
    <property type="entry name" value="ETHYLENE RESPONSE SENSOR PROTEIN"/>
    <property type="match status" value="1"/>
</dbReference>
<organism evidence="12 13">
    <name type="scientific">Devosia enhydra</name>
    <dbReference type="NCBI Taxonomy" id="665118"/>
    <lineage>
        <taxon>Bacteria</taxon>
        <taxon>Pseudomonadati</taxon>
        <taxon>Pseudomonadota</taxon>
        <taxon>Alphaproteobacteria</taxon>
        <taxon>Hyphomicrobiales</taxon>
        <taxon>Devosiaceae</taxon>
        <taxon>Devosia</taxon>
    </lineage>
</organism>
<keyword evidence="5" id="KW-0547">Nucleotide-binding</keyword>
<dbReference type="InterPro" id="IPR001789">
    <property type="entry name" value="Sig_transdc_resp-reg_receiver"/>
</dbReference>
<dbReference type="Proteomes" id="UP000183447">
    <property type="component" value="Unassembled WGS sequence"/>
</dbReference>
<sequence>MSSAPIRVLYVDDDDALVRLVQRRLGRVGFEVVHAPHAEAALGRLEQGGIDIIALDHYLPGGIGLDLIAELGQREGAPPIVYVTGSAETAIAVSALKAGAVDFVPKTVSEDFTVLLIAALEQAAQKARFEAERIAAEAAVRAARDRAEMLLREVNHRVANSLALVSSLVSLQAKAVQDQAARDALEETQARIYAVSLVHRRLYASDDVSGVSLDEYVEGLLEHLVTSVAEGDRQVKLSTELEGARVATDKAVSLGVVVTELVTNAIKYAFPDGRCGEILVRFRTVGEGQGELAVIDNGIGYAGDGAVKGTGLGSRIVKAMASGLGGSFRYERMPQGTAAILTLQL</sequence>
<dbReference type="Pfam" id="PF02518">
    <property type="entry name" value="HATPase_c"/>
    <property type="match status" value="1"/>
</dbReference>
<dbReference type="GO" id="GO:0000160">
    <property type="term" value="P:phosphorelay signal transduction system"/>
    <property type="evidence" value="ECO:0007669"/>
    <property type="project" value="InterPro"/>
</dbReference>
<keyword evidence="7" id="KW-0067">ATP-binding</keyword>
<dbReference type="Gene3D" id="3.30.450.20">
    <property type="entry name" value="PAS domain"/>
    <property type="match status" value="1"/>
</dbReference>
<dbReference type="Pfam" id="PF00072">
    <property type="entry name" value="Response_reg"/>
    <property type="match status" value="1"/>
</dbReference>
<dbReference type="EMBL" id="FPKU01000001">
    <property type="protein sequence ID" value="SFZ82450.1"/>
    <property type="molecule type" value="Genomic_DNA"/>
</dbReference>
<evidence type="ECO:0000259" key="11">
    <source>
        <dbReference type="PROSITE" id="PS50110"/>
    </source>
</evidence>
<dbReference type="PROSITE" id="PS50110">
    <property type="entry name" value="RESPONSE_REGULATORY"/>
    <property type="match status" value="1"/>
</dbReference>
<protein>
    <recommendedName>
        <fullName evidence="2">histidine kinase</fullName>
        <ecNumber evidence="2">2.7.13.3</ecNumber>
    </recommendedName>
</protein>
<keyword evidence="4" id="KW-0808">Transferase</keyword>
<dbReference type="SUPFAM" id="SSF55874">
    <property type="entry name" value="ATPase domain of HSP90 chaperone/DNA topoisomerase II/histidine kinase"/>
    <property type="match status" value="1"/>
</dbReference>
<dbReference type="SMART" id="SM00448">
    <property type="entry name" value="REC"/>
    <property type="match status" value="1"/>
</dbReference>
<evidence type="ECO:0000313" key="13">
    <source>
        <dbReference type="Proteomes" id="UP000183447"/>
    </source>
</evidence>
<dbReference type="SMART" id="SM00911">
    <property type="entry name" value="HWE_HK"/>
    <property type="match status" value="1"/>
</dbReference>
<reference evidence="12 13" key="1">
    <citation type="submission" date="2016-11" db="EMBL/GenBank/DDBJ databases">
        <authorList>
            <person name="Jaros S."/>
            <person name="Januszkiewicz K."/>
            <person name="Wedrychowicz H."/>
        </authorList>
    </citation>
    <scope>NUCLEOTIDE SEQUENCE [LARGE SCALE GENOMIC DNA]</scope>
    <source>
        <strain evidence="12 13">ATCC 23634</strain>
    </source>
</reference>
<evidence type="ECO:0000256" key="4">
    <source>
        <dbReference type="ARBA" id="ARBA00022679"/>
    </source>
</evidence>
<dbReference type="SUPFAM" id="SSF52172">
    <property type="entry name" value="CheY-like"/>
    <property type="match status" value="1"/>
</dbReference>
<evidence type="ECO:0000256" key="3">
    <source>
        <dbReference type="ARBA" id="ARBA00022553"/>
    </source>
</evidence>
<dbReference type="PANTHER" id="PTHR41523">
    <property type="entry name" value="TWO-COMPONENT SYSTEM SENSOR PROTEIN"/>
    <property type="match status" value="1"/>
</dbReference>
<name>A0A1K2HV10_9HYPH</name>
<feature type="domain" description="Response regulatory" evidence="11">
    <location>
        <begin position="7"/>
        <end position="121"/>
    </location>
</feature>
<dbReference type="InterPro" id="IPR005467">
    <property type="entry name" value="His_kinase_dom"/>
</dbReference>
<keyword evidence="9" id="KW-0175">Coiled coil</keyword>
<feature type="coiled-coil region" evidence="9">
    <location>
        <begin position="117"/>
        <end position="146"/>
    </location>
</feature>